<feature type="domain" description="T6SS Tle3 phospholipase effector alpha/beta" evidence="3">
    <location>
        <begin position="59"/>
        <end position="433"/>
    </location>
</feature>
<accession>A0A2N5EKG2</accession>
<feature type="domain" description="Antibacterial effector protein Tle3 C-terminal" evidence="2">
    <location>
        <begin position="593"/>
        <end position="679"/>
    </location>
</feature>
<dbReference type="AlphaFoldDB" id="A0A2N5EKG2"/>
<evidence type="ECO:0000313" key="4">
    <source>
        <dbReference type="EMBL" id="PLR47012.1"/>
    </source>
</evidence>
<feature type="region of interest" description="Disordered" evidence="1">
    <location>
        <begin position="1"/>
        <end position="30"/>
    </location>
</feature>
<organism evidence="4 5">
    <name type="scientific">Chimaeribacter arupi</name>
    <dbReference type="NCBI Taxonomy" id="2060066"/>
    <lineage>
        <taxon>Bacteria</taxon>
        <taxon>Pseudomonadati</taxon>
        <taxon>Pseudomonadota</taxon>
        <taxon>Gammaproteobacteria</taxon>
        <taxon>Enterobacterales</taxon>
        <taxon>Yersiniaceae</taxon>
        <taxon>Chimaeribacter</taxon>
    </lineage>
</organism>
<evidence type="ECO:0008006" key="6">
    <source>
        <dbReference type="Google" id="ProtNLM"/>
    </source>
</evidence>
<dbReference type="SUPFAM" id="SSF53474">
    <property type="entry name" value="alpha/beta-Hydrolases"/>
    <property type="match status" value="1"/>
</dbReference>
<dbReference type="Proteomes" id="UP000234626">
    <property type="component" value="Unassembled WGS sequence"/>
</dbReference>
<protein>
    <recommendedName>
        <fullName evidence="6">DUF3274 domain-containing protein</fullName>
    </recommendedName>
</protein>
<dbReference type="Pfam" id="PF24322">
    <property type="entry name" value="Tle3"/>
    <property type="match status" value="1"/>
</dbReference>
<evidence type="ECO:0000313" key="5">
    <source>
        <dbReference type="Proteomes" id="UP000234626"/>
    </source>
</evidence>
<sequence length="758" mass="85950">MSDQPKAQDVNPFDDAPEPRDPQSNGVHTPHYLASRCIGVPVSAGKKSYTTDCPVQRPMPGIVILVHGVNDVGEAYQNQERGIIEGLKKRLGRDDLWPHTWEEKTFRVRNASGEMEECADPQKKQRVCSDIARSPIIPFYWGYRPVDYEVWDDDQRQYREAMGRSRRSPETPLPYDAYRENDKAVLRKFGAKYPMDCFHNTLDPSGVWGGGTFANATTAIPDMLGPGAGGLSLGVVGFLSRAELFNGGDFTHPVYKNPHRIYQFYAAQRLANLILTIRRNLPTKKDTINIVAHSQGTLITMLANMLVKAEGLEPADCVILNHSPYSLENRWLENSQTGHHQTDAARQQTFENFCRLMATNARFTEGGDGLLSEEDQQKLLETMALPRREFNNSWYSNPLHQRNNFGKVYNYFCPDDGTVSLLPVQGIGWRGVPQKMAKNIPNLKQRVFHQNSSVGLPPDGKPFRKPATGKGDFEYSSLTNARWEFSDVIPDGEALPEPFIFTLMGQLNPLDENADKDKAYRAPVDGNDELVAYNARAGAAGNAEHTKEDTFPCPPYTPFKELQPGHLLTKREIDILKYWRERDIVSGKVVSVNGANKNIVVRRRLTEAELHELYSKSDDVMFSQHSSIVMSPKVPELAMAYDLAIGPCKSFDVDHGHFWQRLLRLADWRDRWSEDEYASTYYRTGKLPEKETKRRMNKPDSILPTGEFGVVNQFMNATRVIPARYPEIHNTEVANLQWPMPPVEDYDRVPAYPKRKVT</sequence>
<dbReference type="InterPro" id="IPR021692">
    <property type="entry name" value="Tle3_C"/>
</dbReference>
<reference evidence="4 5" key="1">
    <citation type="submission" date="2017-12" db="EMBL/GenBank/DDBJ databases">
        <title>Characterization of six clinical isolates of Enterochimera gen. nov., a novel genus of the Yersiniaciae family and the three species Enterochimera arupensis sp. nov., Enterochimera coloradensis sp. nov, and Enterochimera californica sp. nov.</title>
        <authorList>
            <person name="Rossi A."/>
            <person name="Fisher M."/>
        </authorList>
    </citation>
    <scope>NUCLEOTIDE SEQUENCE [LARGE SCALE GENOMIC DNA]</scope>
    <source>
        <strain evidence="4 5">2016Iso1</strain>
    </source>
</reference>
<name>A0A2N5EKG2_9GAMM</name>
<proteinExistence type="predicted"/>
<dbReference type="InterPro" id="IPR056221">
    <property type="entry name" value="Tle3_ab_dom"/>
</dbReference>
<evidence type="ECO:0000256" key="1">
    <source>
        <dbReference type="SAM" id="MobiDB-lite"/>
    </source>
</evidence>
<evidence type="ECO:0000259" key="3">
    <source>
        <dbReference type="Pfam" id="PF24322"/>
    </source>
</evidence>
<comment type="caution">
    <text evidence="4">The sequence shown here is derived from an EMBL/GenBank/DDBJ whole genome shotgun (WGS) entry which is preliminary data.</text>
</comment>
<dbReference type="RefSeq" id="WP_101835416.1">
    <property type="nucleotide sequence ID" value="NZ_PJZK01000016.1"/>
</dbReference>
<dbReference type="OrthoDB" id="8829067at2"/>
<dbReference type="InterPro" id="IPR029058">
    <property type="entry name" value="AB_hydrolase_fold"/>
</dbReference>
<dbReference type="Pfam" id="PF11678">
    <property type="entry name" value="Tle3_C"/>
    <property type="match status" value="1"/>
</dbReference>
<evidence type="ECO:0000259" key="2">
    <source>
        <dbReference type="Pfam" id="PF11678"/>
    </source>
</evidence>
<gene>
    <name evidence="4" type="ORF">CYR34_14815</name>
</gene>
<keyword evidence="5" id="KW-1185">Reference proteome</keyword>
<dbReference type="EMBL" id="PJZK01000016">
    <property type="protein sequence ID" value="PLR47012.1"/>
    <property type="molecule type" value="Genomic_DNA"/>
</dbReference>